<accession>A0A9W8CUA5</accession>
<reference evidence="2" key="1">
    <citation type="submission" date="2022-07" db="EMBL/GenBank/DDBJ databases">
        <title>Phylogenomic reconstructions and comparative analyses of Kickxellomycotina fungi.</title>
        <authorList>
            <person name="Reynolds N.K."/>
            <person name="Stajich J.E."/>
            <person name="Barry K."/>
            <person name="Grigoriev I.V."/>
            <person name="Crous P."/>
            <person name="Smith M.E."/>
        </authorList>
    </citation>
    <scope>NUCLEOTIDE SEQUENCE</scope>
    <source>
        <strain evidence="2">NBRC 32514</strain>
    </source>
</reference>
<name>A0A9W8CUA5_9FUNG</name>
<evidence type="ECO:0000256" key="1">
    <source>
        <dbReference type="SAM" id="MobiDB-lite"/>
    </source>
</evidence>
<feature type="compositionally biased region" description="Basic and acidic residues" evidence="1">
    <location>
        <begin position="1"/>
        <end position="15"/>
    </location>
</feature>
<comment type="caution">
    <text evidence="2">The sequence shown here is derived from an EMBL/GenBank/DDBJ whole genome shotgun (WGS) entry which is preliminary data.</text>
</comment>
<evidence type="ECO:0000313" key="3">
    <source>
        <dbReference type="Proteomes" id="UP001149813"/>
    </source>
</evidence>
<dbReference type="Proteomes" id="UP001149813">
    <property type="component" value="Unassembled WGS sequence"/>
</dbReference>
<organism evidence="2 3">
    <name type="scientific">Coemansia erecta</name>
    <dbReference type="NCBI Taxonomy" id="147472"/>
    <lineage>
        <taxon>Eukaryota</taxon>
        <taxon>Fungi</taxon>
        <taxon>Fungi incertae sedis</taxon>
        <taxon>Zoopagomycota</taxon>
        <taxon>Kickxellomycotina</taxon>
        <taxon>Kickxellomycetes</taxon>
        <taxon>Kickxellales</taxon>
        <taxon>Kickxellaceae</taxon>
        <taxon>Coemansia</taxon>
    </lineage>
</organism>
<proteinExistence type="predicted"/>
<dbReference type="EMBL" id="JANBOJ010000044">
    <property type="protein sequence ID" value="KAJ1724018.1"/>
    <property type="molecule type" value="Genomic_DNA"/>
</dbReference>
<dbReference type="OrthoDB" id="5573535at2759"/>
<protein>
    <submittedName>
        <fullName evidence="2">Uncharacterized protein</fullName>
    </submittedName>
</protein>
<sequence length="356" mass="39028">MPETNDKRSSSKRPADAPASSSKRARTDPKEHTADCQDSDCEGCASGAVALDTDILDMSAKELLSMAEQEEAEGSDRSVVTKLYETCIERFAGQSTLDLAWALLRSAEYVDYDAYATDAIAIADEAPKDTDEDRARAQLITGRARVLNVCLNHANWQDKRDDDTEDDNSECRPSVPVSGIKDLEKGLANISESLKLSGASNNAVDGTLAFFSARYQRHALVHSLRTRITDSALDIALRYVDWTLTACNDVHIQGCRIAVWWAMAMADTAADSEEDQGAAIEARIEPISKYLELQTSNVACCKLRAQMLVVLSSVILDEDRVVDVFDTAIDTLHHAHKIDPEDQDVISQLADLGVEM</sequence>
<dbReference type="AlphaFoldDB" id="A0A9W8CUA5"/>
<feature type="region of interest" description="Disordered" evidence="1">
    <location>
        <begin position="1"/>
        <end position="39"/>
    </location>
</feature>
<feature type="compositionally biased region" description="Basic and acidic residues" evidence="1">
    <location>
        <begin position="25"/>
        <end position="35"/>
    </location>
</feature>
<gene>
    <name evidence="2" type="ORF">LPJ53_001655</name>
</gene>
<evidence type="ECO:0000313" key="2">
    <source>
        <dbReference type="EMBL" id="KAJ1724018.1"/>
    </source>
</evidence>
<keyword evidence="3" id="KW-1185">Reference proteome</keyword>